<feature type="non-terminal residue" evidence="1">
    <location>
        <position position="1"/>
    </location>
</feature>
<gene>
    <name evidence="1" type="primary">ORF220174</name>
</gene>
<accession>A0A0B7C306</accession>
<sequence>ESFSIADENWSLLVSNILRFVRVYKDNWFECLELCLIPLRNSLTQATDFTPSFLLMGREPVFPECIIQGKDS</sequence>
<dbReference type="EMBL" id="HACG01052135">
    <property type="protein sequence ID" value="CEK99006.1"/>
    <property type="molecule type" value="Transcribed_RNA"/>
</dbReference>
<dbReference type="AlphaFoldDB" id="A0A0B7C306"/>
<name>A0A0B7C306_9EUPU</name>
<reference evidence="1" key="1">
    <citation type="submission" date="2014-12" db="EMBL/GenBank/DDBJ databases">
        <title>Insight into the proteome of Arion vulgaris.</title>
        <authorList>
            <person name="Aradska J."/>
            <person name="Bulat T."/>
            <person name="Smidak R."/>
            <person name="Sarate P."/>
            <person name="Gangsoo J."/>
            <person name="Sialana F."/>
            <person name="Bilban M."/>
            <person name="Lubec G."/>
        </authorList>
    </citation>
    <scope>NUCLEOTIDE SEQUENCE</scope>
    <source>
        <tissue evidence="1">Skin</tissue>
    </source>
</reference>
<protein>
    <submittedName>
        <fullName evidence="1">Uncharacterized protein</fullName>
    </submittedName>
</protein>
<evidence type="ECO:0000313" key="1">
    <source>
        <dbReference type="EMBL" id="CEK99006.1"/>
    </source>
</evidence>
<feature type="non-terminal residue" evidence="1">
    <location>
        <position position="72"/>
    </location>
</feature>
<proteinExistence type="predicted"/>
<organism evidence="1">
    <name type="scientific">Arion vulgaris</name>
    <dbReference type="NCBI Taxonomy" id="1028688"/>
    <lineage>
        <taxon>Eukaryota</taxon>
        <taxon>Metazoa</taxon>
        <taxon>Spiralia</taxon>
        <taxon>Lophotrochozoa</taxon>
        <taxon>Mollusca</taxon>
        <taxon>Gastropoda</taxon>
        <taxon>Heterobranchia</taxon>
        <taxon>Euthyneura</taxon>
        <taxon>Panpulmonata</taxon>
        <taxon>Eupulmonata</taxon>
        <taxon>Stylommatophora</taxon>
        <taxon>Helicina</taxon>
        <taxon>Arionoidea</taxon>
        <taxon>Arionidae</taxon>
        <taxon>Arion</taxon>
    </lineage>
</organism>